<evidence type="ECO:0000313" key="2">
    <source>
        <dbReference type="WBParaSite" id="ES5_v2.g768.t1"/>
    </source>
</evidence>
<evidence type="ECO:0000313" key="1">
    <source>
        <dbReference type="Proteomes" id="UP000887579"/>
    </source>
</evidence>
<dbReference type="Proteomes" id="UP000887579">
    <property type="component" value="Unplaced"/>
</dbReference>
<proteinExistence type="predicted"/>
<protein>
    <submittedName>
        <fullName evidence="2">Uncharacterized protein</fullName>
    </submittedName>
</protein>
<dbReference type="WBParaSite" id="ES5_v2.g768.t1">
    <property type="protein sequence ID" value="ES5_v2.g768.t1"/>
    <property type="gene ID" value="ES5_v2.g768"/>
</dbReference>
<accession>A0AC34GSS1</accession>
<name>A0AC34GSS1_9BILA</name>
<organism evidence="1 2">
    <name type="scientific">Panagrolaimus sp. ES5</name>
    <dbReference type="NCBI Taxonomy" id="591445"/>
    <lineage>
        <taxon>Eukaryota</taxon>
        <taxon>Metazoa</taxon>
        <taxon>Ecdysozoa</taxon>
        <taxon>Nematoda</taxon>
        <taxon>Chromadorea</taxon>
        <taxon>Rhabditida</taxon>
        <taxon>Tylenchina</taxon>
        <taxon>Panagrolaimomorpha</taxon>
        <taxon>Panagrolaimoidea</taxon>
        <taxon>Panagrolaimidae</taxon>
        <taxon>Panagrolaimus</taxon>
    </lineage>
</organism>
<reference evidence="2" key="1">
    <citation type="submission" date="2022-11" db="UniProtKB">
        <authorList>
            <consortium name="WormBaseParasite"/>
        </authorList>
    </citation>
    <scope>IDENTIFICATION</scope>
</reference>
<sequence length="239" mass="27045">MLVYLPWRGTSHAEAPSESTATVEPKATLEKTRRQSVLPHRLNPFGNASSPWSSSTFLSNPYPSSLIIKSRSKHDLDFITLVWIPTLVLLQMFHQIVFQGRIALSNLKIQPLGLLPLFCQVEIHGLLLLYDRDLHALFLTQNPSSWSSLTVFSNRNPWSPLPLHDLDSFPVLAGIQVLGLLPLFCQVVIQGRFLLYDRGLHLLIITQDSISCSSLTFLSNRNPWSPPPMHDLHFRYSSL</sequence>